<reference evidence="9" key="2">
    <citation type="submission" date="2020-11" db="EMBL/GenBank/DDBJ databases">
        <authorList>
            <person name="McCartney M.A."/>
            <person name="Auch B."/>
            <person name="Kono T."/>
            <person name="Mallez S."/>
            <person name="Becker A."/>
            <person name="Gohl D.M."/>
            <person name="Silverstein K.A.T."/>
            <person name="Koren S."/>
            <person name="Bechman K.B."/>
            <person name="Herman A."/>
            <person name="Abrahante J.E."/>
            <person name="Garbe J."/>
        </authorList>
    </citation>
    <scope>NUCLEOTIDE SEQUENCE</scope>
    <source>
        <strain evidence="9">Duluth1</strain>
        <tissue evidence="9">Whole animal</tissue>
    </source>
</reference>
<keyword evidence="3 6" id="KW-0808">Transferase</keyword>
<protein>
    <recommendedName>
        <fullName evidence="6">Poly [ADP-ribose] polymerase</fullName>
        <shortName evidence="6">PARP</shortName>
        <ecNumber evidence="6">2.4.2.-</ecNumber>
    </recommendedName>
</protein>
<dbReference type="GO" id="GO:0003950">
    <property type="term" value="F:NAD+ poly-ADP-ribosyltransferase activity"/>
    <property type="evidence" value="ECO:0007669"/>
    <property type="project" value="UniProtKB-UniRule"/>
</dbReference>
<evidence type="ECO:0000256" key="6">
    <source>
        <dbReference type="RuleBase" id="RU362114"/>
    </source>
</evidence>
<feature type="domain" description="WWE" evidence="7">
    <location>
        <begin position="96"/>
        <end position="178"/>
    </location>
</feature>
<evidence type="ECO:0000256" key="4">
    <source>
        <dbReference type="ARBA" id="ARBA00023027"/>
    </source>
</evidence>
<dbReference type="Proteomes" id="UP000828390">
    <property type="component" value="Unassembled WGS sequence"/>
</dbReference>
<dbReference type="GO" id="GO:0010629">
    <property type="term" value="P:negative regulation of gene expression"/>
    <property type="evidence" value="ECO:0007669"/>
    <property type="project" value="TreeGrafter"/>
</dbReference>
<keyword evidence="2 6" id="KW-0328">Glycosyltransferase</keyword>
<evidence type="ECO:0000256" key="5">
    <source>
        <dbReference type="ARBA" id="ARBA00023242"/>
    </source>
</evidence>
<dbReference type="PROSITE" id="PS51059">
    <property type="entry name" value="PARP_CATALYTIC"/>
    <property type="match status" value="1"/>
</dbReference>
<reference evidence="9" key="1">
    <citation type="journal article" date="2019" name="bioRxiv">
        <title>The Genome of the Zebra Mussel, Dreissena polymorpha: A Resource for Invasive Species Research.</title>
        <authorList>
            <person name="McCartney M.A."/>
            <person name="Auch B."/>
            <person name="Kono T."/>
            <person name="Mallez S."/>
            <person name="Zhang Y."/>
            <person name="Obille A."/>
            <person name="Becker A."/>
            <person name="Abrahante J.E."/>
            <person name="Garbe J."/>
            <person name="Badalamenti J.P."/>
            <person name="Herman A."/>
            <person name="Mangelson H."/>
            <person name="Liachko I."/>
            <person name="Sullivan S."/>
            <person name="Sone E.D."/>
            <person name="Koren S."/>
            <person name="Silverstein K.A.T."/>
            <person name="Beckman K.B."/>
            <person name="Gohl D.M."/>
        </authorList>
    </citation>
    <scope>NUCLEOTIDE SEQUENCE</scope>
    <source>
        <strain evidence="9">Duluth1</strain>
        <tissue evidence="9">Whole animal</tissue>
    </source>
</reference>
<dbReference type="SUPFAM" id="SSF56399">
    <property type="entry name" value="ADP-ribosylation"/>
    <property type="match status" value="1"/>
</dbReference>
<dbReference type="Gene3D" id="3.30.720.50">
    <property type="match status" value="1"/>
</dbReference>
<keyword evidence="5" id="KW-0539">Nucleus</keyword>
<evidence type="ECO:0000256" key="1">
    <source>
        <dbReference type="ARBA" id="ARBA00004123"/>
    </source>
</evidence>
<dbReference type="PANTHER" id="PTHR14453:SF107">
    <property type="entry name" value="POLY [ADP-RIBOSE] POLYMERASE"/>
    <property type="match status" value="1"/>
</dbReference>
<dbReference type="GO" id="GO:0005737">
    <property type="term" value="C:cytoplasm"/>
    <property type="evidence" value="ECO:0007669"/>
    <property type="project" value="TreeGrafter"/>
</dbReference>
<dbReference type="Gene3D" id="3.90.228.10">
    <property type="match status" value="1"/>
</dbReference>
<comment type="subcellular location">
    <subcellularLocation>
        <location evidence="1">Nucleus</location>
    </subcellularLocation>
</comment>
<dbReference type="GO" id="GO:0005634">
    <property type="term" value="C:nucleus"/>
    <property type="evidence" value="ECO:0007669"/>
    <property type="project" value="UniProtKB-SubCell"/>
</dbReference>
<keyword evidence="4 6" id="KW-0520">NAD</keyword>
<evidence type="ECO:0000313" key="9">
    <source>
        <dbReference type="EMBL" id="KAH3884591.1"/>
    </source>
</evidence>
<feature type="domain" description="PARP catalytic" evidence="8">
    <location>
        <begin position="189"/>
        <end position="372"/>
    </location>
</feature>
<name>A0A9D4MZ10_DREPO</name>
<dbReference type="EMBL" id="JAIWYP010000001">
    <property type="protein sequence ID" value="KAH3884591.1"/>
    <property type="molecule type" value="Genomic_DNA"/>
</dbReference>
<dbReference type="InterPro" id="IPR052056">
    <property type="entry name" value="Mono-ARTD/PARP"/>
</dbReference>
<accession>A0A9D4MZ10</accession>
<dbReference type="Pfam" id="PF02825">
    <property type="entry name" value="WWE"/>
    <property type="match status" value="1"/>
</dbReference>
<dbReference type="PANTHER" id="PTHR14453">
    <property type="entry name" value="PARP/ZINC FINGER CCCH TYPE DOMAIN CONTAINING PROTEIN"/>
    <property type="match status" value="1"/>
</dbReference>
<dbReference type="AlphaFoldDB" id="A0A9D4MZ10"/>
<dbReference type="InterPro" id="IPR037197">
    <property type="entry name" value="WWE_dom_sf"/>
</dbReference>
<comment type="caution">
    <text evidence="9">The sequence shown here is derived from an EMBL/GenBank/DDBJ whole genome shotgun (WGS) entry which is preliminary data.</text>
</comment>
<dbReference type="SUPFAM" id="SSF117839">
    <property type="entry name" value="WWE domain"/>
    <property type="match status" value="1"/>
</dbReference>
<evidence type="ECO:0000256" key="2">
    <source>
        <dbReference type="ARBA" id="ARBA00022676"/>
    </source>
</evidence>
<evidence type="ECO:0000313" key="10">
    <source>
        <dbReference type="Proteomes" id="UP000828390"/>
    </source>
</evidence>
<sequence length="372" mass="42623">MSDKTENVDTAFNTIKERIDKDRKEIVVTLDNKDAVDEVALIENDKKTFEEFGRIFKVSLNIDLKQRKIIITGLGDTVMECYQKILSELRDRKKMIMSKEIGSTLQKHVEWYFTEDKGDLWVPYPRYLSYILEEAFESNVNVKEFQDSNKKTYVVDFVKGNEVEKEDKHNATVVSVIRKDYTEGIGEVFPKCWTYMAEGENLAEVVLDSSDAEYKDAEAAFLKTIVPYNLSQIKEIRRVQNRKPVPAIPNKKEAAGNGPAKCAEYRTKSYAGNTFGGVWYGSGVYFAVKSMYSSNDSYSKPDPQGWKRMFLVKVLTGKTTNVAKGYTDRFPPLIPGSQTDRYNSTCDDMANPTEFVIYNDIQAYPEYVIVFK</sequence>
<organism evidence="9 10">
    <name type="scientific">Dreissena polymorpha</name>
    <name type="common">Zebra mussel</name>
    <name type="synonym">Mytilus polymorpha</name>
    <dbReference type="NCBI Taxonomy" id="45954"/>
    <lineage>
        <taxon>Eukaryota</taxon>
        <taxon>Metazoa</taxon>
        <taxon>Spiralia</taxon>
        <taxon>Lophotrochozoa</taxon>
        <taxon>Mollusca</taxon>
        <taxon>Bivalvia</taxon>
        <taxon>Autobranchia</taxon>
        <taxon>Heteroconchia</taxon>
        <taxon>Euheterodonta</taxon>
        <taxon>Imparidentia</taxon>
        <taxon>Neoheterodontei</taxon>
        <taxon>Myida</taxon>
        <taxon>Dreissenoidea</taxon>
        <taxon>Dreissenidae</taxon>
        <taxon>Dreissena</taxon>
    </lineage>
</organism>
<dbReference type="GO" id="GO:0003714">
    <property type="term" value="F:transcription corepressor activity"/>
    <property type="evidence" value="ECO:0007669"/>
    <property type="project" value="TreeGrafter"/>
</dbReference>
<keyword evidence="10" id="KW-1185">Reference proteome</keyword>
<dbReference type="PROSITE" id="PS50918">
    <property type="entry name" value="WWE"/>
    <property type="match status" value="1"/>
</dbReference>
<dbReference type="InterPro" id="IPR012317">
    <property type="entry name" value="Poly(ADP-ribose)pol_cat_dom"/>
</dbReference>
<dbReference type="EC" id="2.4.2.-" evidence="6"/>
<dbReference type="Pfam" id="PF00644">
    <property type="entry name" value="PARP"/>
    <property type="match status" value="1"/>
</dbReference>
<evidence type="ECO:0000256" key="3">
    <source>
        <dbReference type="ARBA" id="ARBA00022679"/>
    </source>
</evidence>
<gene>
    <name evidence="9" type="ORF">DPMN_008574</name>
</gene>
<dbReference type="InterPro" id="IPR004170">
    <property type="entry name" value="WWE_dom"/>
</dbReference>
<evidence type="ECO:0000259" key="7">
    <source>
        <dbReference type="PROSITE" id="PS50918"/>
    </source>
</evidence>
<evidence type="ECO:0000259" key="8">
    <source>
        <dbReference type="PROSITE" id="PS51059"/>
    </source>
</evidence>
<proteinExistence type="predicted"/>